<organism evidence="1 2">
    <name type="scientific">Helianthus annuus</name>
    <name type="common">Common sunflower</name>
    <dbReference type="NCBI Taxonomy" id="4232"/>
    <lineage>
        <taxon>Eukaryota</taxon>
        <taxon>Viridiplantae</taxon>
        <taxon>Streptophyta</taxon>
        <taxon>Embryophyta</taxon>
        <taxon>Tracheophyta</taxon>
        <taxon>Spermatophyta</taxon>
        <taxon>Magnoliopsida</taxon>
        <taxon>eudicotyledons</taxon>
        <taxon>Gunneridae</taxon>
        <taxon>Pentapetalae</taxon>
        <taxon>asterids</taxon>
        <taxon>campanulids</taxon>
        <taxon>Asterales</taxon>
        <taxon>Asteraceae</taxon>
        <taxon>Asteroideae</taxon>
        <taxon>Heliantheae alliance</taxon>
        <taxon>Heliantheae</taxon>
        <taxon>Helianthus</taxon>
    </lineage>
</organism>
<reference evidence="1" key="1">
    <citation type="journal article" date="2017" name="Nature">
        <title>The sunflower genome provides insights into oil metabolism, flowering and Asterid evolution.</title>
        <authorList>
            <person name="Badouin H."/>
            <person name="Gouzy J."/>
            <person name="Grassa C.J."/>
            <person name="Murat F."/>
            <person name="Staton S.E."/>
            <person name="Cottret L."/>
            <person name="Lelandais-Briere C."/>
            <person name="Owens G.L."/>
            <person name="Carrere S."/>
            <person name="Mayjonade B."/>
            <person name="Legrand L."/>
            <person name="Gill N."/>
            <person name="Kane N.C."/>
            <person name="Bowers J.E."/>
            <person name="Hubner S."/>
            <person name="Bellec A."/>
            <person name="Berard A."/>
            <person name="Berges H."/>
            <person name="Blanchet N."/>
            <person name="Boniface M.C."/>
            <person name="Brunel D."/>
            <person name="Catrice O."/>
            <person name="Chaidir N."/>
            <person name="Claudel C."/>
            <person name="Donnadieu C."/>
            <person name="Faraut T."/>
            <person name="Fievet G."/>
            <person name="Helmstetter N."/>
            <person name="King M."/>
            <person name="Knapp S.J."/>
            <person name="Lai Z."/>
            <person name="Le Paslier M.C."/>
            <person name="Lippi Y."/>
            <person name="Lorenzon L."/>
            <person name="Mandel J.R."/>
            <person name="Marage G."/>
            <person name="Marchand G."/>
            <person name="Marquand E."/>
            <person name="Bret-Mestries E."/>
            <person name="Morien E."/>
            <person name="Nambeesan S."/>
            <person name="Nguyen T."/>
            <person name="Pegot-Espagnet P."/>
            <person name="Pouilly N."/>
            <person name="Raftis F."/>
            <person name="Sallet E."/>
            <person name="Schiex T."/>
            <person name="Thomas J."/>
            <person name="Vandecasteele C."/>
            <person name="Vares D."/>
            <person name="Vear F."/>
            <person name="Vautrin S."/>
            <person name="Crespi M."/>
            <person name="Mangin B."/>
            <person name="Burke J.M."/>
            <person name="Salse J."/>
            <person name="Munos S."/>
            <person name="Vincourt P."/>
            <person name="Rieseberg L.H."/>
            <person name="Langlade N.B."/>
        </authorList>
    </citation>
    <scope>NUCLEOTIDE SEQUENCE</scope>
    <source>
        <tissue evidence="1">Leaves</tissue>
    </source>
</reference>
<dbReference type="Proteomes" id="UP000215914">
    <property type="component" value="Unassembled WGS sequence"/>
</dbReference>
<dbReference type="EMBL" id="MNCJ02000323">
    <property type="protein sequence ID" value="KAF5795314.1"/>
    <property type="molecule type" value="Genomic_DNA"/>
</dbReference>
<reference evidence="1" key="2">
    <citation type="submission" date="2020-06" db="EMBL/GenBank/DDBJ databases">
        <title>Helianthus annuus Genome sequencing and assembly Release 2.</title>
        <authorList>
            <person name="Gouzy J."/>
            <person name="Langlade N."/>
            <person name="Munos S."/>
        </authorList>
    </citation>
    <scope>NUCLEOTIDE SEQUENCE</scope>
    <source>
        <tissue evidence="1">Leaves</tissue>
    </source>
</reference>
<evidence type="ECO:0000313" key="1">
    <source>
        <dbReference type="EMBL" id="KAF5795314.1"/>
    </source>
</evidence>
<keyword evidence="2" id="KW-1185">Reference proteome</keyword>
<dbReference type="AlphaFoldDB" id="A0A9K3IFK3"/>
<evidence type="ECO:0000313" key="2">
    <source>
        <dbReference type="Proteomes" id="UP000215914"/>
    </source>
</evidence>
<name>A0A9K3IFK3_HELAN</name>
<accession>A0A9K3IFK3</accession>
<protein>
    <submittedName>
        <fullName evidence="1">Uncharacterized protein</fullName>
    </submittedName>
</protein>
<comment type="caution">
    <text evidence="1">The sequence shown here is derived from an EMBL/GenBank/DDBJ whole genome shotgun (WGS) entry which is preliminary data.</text>
</comment>
<dbReference type="Gramene" id="mRNA:HanXRQr2_Chr08g0338161">
    <property type="protein sequence ID" value="mRNA:HanXRQr2_Chr08g0338161"/>
    <property type="gene ID" value="HanXRQr2_Chr08g0338161"/>
</dbReference>
<sequence>MVSTQSPDAKIIKEGQVVIRARNLRAAAGFIPLKKDKNNVNGFITLTDLGFDAARGDPLGCCDVSLIFLFL</sequence>
<proteinExistence type="predicted"/>
<gene>
    <name evidence="1" type="ORF">HanXRQr2_Chr08g0338161</name>
</gene>